<proteinExistence type="predicted"/>
<evidence type="ECO:0000313" key="2">
    <source>
        <dbReference type="EMBL" id="KAF2308260.1"/>
    </source>
</evidence>
<dbReference type="Proteomes" id="UP000467840">
    <property type="component" value="Chromosome 9"/>
</dbReference>
<accession>A0A6A6M3I3</accession>
<evidence type="ECO:0000259" key="1">
    <source>
        <dbReference type="Pfam" id="PF19259"/>
    </source>
</evidence>
<feature type="domain" description="Ty3 transposon capsid-like protein" evidence="1">
    <location>
        <begin position="41"/>
        <end position="194"/>
    </location>
</feature>
<dbReference type="Pfam" id="PF19259">
    <property type="entry name" value="Ty3_capsid"/>
    <property type="match status" value="1"/>
</dbReference>
<dbReference type="EMBL" id="JAAGAX010000008">
    <property type="protein sequence ID" value="KAF2308260.1"/>
    <property type="molecule type" value="Genomic_DNA"/>
</dbReference>
<keyword evidence="3" id="KW-1185">Reference proteome</keyword>
<dbReference type="InterPro" id="IPR045358">
    <property type="entry name" value="Ty3_capsid"/>
</dbReference>
<reference evidence="2 3" key="1">
    <citation type="journal article" date="2020" name="Mol. Plant">
        <title>The Chromosome-Based Rubber Tree Genome Provides New Insights into Spurge Genome Evolution and Rubber Biosynthesis.</title>
        <authorList>
            <person name="Liu J."/>
            <person name="Shi C."/>
            <person name="Shi C.C."/>
            <person name="Li W."/>
            <person name="Zhang Q.J."/>
            <person name="Zhang Y."/>
            <person name="Li K."/>
            <person name="Lu H.F."/>
            <person name="Shi C."/>
            <person name="Zhu S.T."/>
            <person name="Xiao Z.Y."/>
            <person name="Nan H."/>
            <person name="Yue Y."/>
            <person name="Zhu X.G."/>
            <person name="Wu Y."/>
            <person name="Hong X.N."/>
            <person name="Fan G.Y."/>
            <person name="Tong Y."/>
            <person name="Zhang D."/>
            <person name="Mao C.L."/>
            <person name="Liu Y.L."/>
            <person name="Hao S.J."/>
            <person name="Liu W.Q."/>
            <person name="Lv M.Q."/>
            <person name="Zhang H.B."/>
            <person name="Liu Y."/>
            <person name="Hu-Tang G.R."/>
            <person name="Wang J.P."/>
            <person name="Wang J.H."/>
            <person name="Sun Y.H."/>
            <person name="Ni S.B."/>
            <person name="Chen W.B."/>
            <person name="Zhang X.C."/>
            <person name="Jiao Y.N."/>
            <person name="Eichler E.E."/>
            <person name="Li G.H."/>
            <person name="Liu X."/>
            <person name="Gao L.Z."/>
        </authorList>
    </citation>
    <scope>NUCLEOTIDE SEQUENCE [LARGE SCALE GENOMIC DNA]</scope>
    <source>
        <strain evidence="3">cv. GT1</strain>
        <tissue evidence="2">Leaf</tissue>
    </source>
</reference>
<comment type="caution">
    <text evidence="2">The sequence shown here is derived from an EMBL/GenBank/DDBJ whole genome shotgun (WGS) entry which is preliminary data.</text>
</comment>
<dbReference type="AlphaFoldDB" id="A0A6A6M3I3"/>
<sequence>MAEGTRSHDWKKEVALMLQEIDQKWEQRHIVWQQEVESRSSQAILKLNSFITGLSLQDNEIATANRVQMETASQATQLNSFAFRWKSYFVAQGYVTMKGVGVYTDWQEYVRELRARFGKQEFDDPLAELKNLKQVQILQEYLDAFYALYPKTGIREDQALSFFLSGLNDELKMPVRMFKPQTLVEAYALAKLQEIIAAAIQNKSRSI</sequence>
<protein>
    <recommendedName>
        <fullName evidence="1">Ty3 transposon capsid-like protein domain-containing protein</fullName>
    </recommendedName>
</protein>
<evidence type="ECO:0000313" key="3">
    <source>
        <dbReference type="Proteomes" id="UP000467840"/>
    </source>
</evidence>
<gene>
    <name evidence="2" type="ORF">GH714_039597</name>
</gene>
<name>A0A6A6M3I3_HEVBR</name>
<organism evidence="2 3">
    <name type="scientific">Hevea brasiliensis</name>
    <name type="common">Para rubber tree</name>
    <name type="synonym">Siphonia brasiliensis</name>
    <dbReference type="NCBI Taxonomy" id="3981"/>
    <lineage>
        <taxon>Eukaryota</taxon>
        <taxon>Viridiplantae</taxon>
        <taxon>Streptophyta</taxon>
        <taxon>Embryophyta</taxon>
        <taxon>Tracheophyta</taxon>
        <taxon>Spermatophyta</taxon>
        <taxon>Magnoliopsida</taxon>
        <taxon>eudicotyledons</taxon>
        <taxon>Gunneridae</taxon>
        <taxon>Pentapetalae</taxon>
        <taxon>rosids</taxon>
        <taxon>fabids</taxon>
        <taxon>Malpighiales</taxon>
        <taxon>Euphorbiaceae</taxon>
        <taxon>Crotonoideae</taxon>
        <taxon>Micrandreae</taxon>
        <taxon>Hevea</taxon>
    </lineage>
</organism>